<sequence>MINSEESEKSKENSTQIAINNARILTEKLRPLENLDNDTYGVPSSGRNRADSWTEKKGHRNGCPSTDEDFELRAVCEFGSNEEVGTTGTSDLKSANSKDSVEDSDIANEEEFDSKQDDDDEMKSDNAEEEERQSNGTKKSFKCDQCNKNYTKQQTLEDHKQIHS</sequence>
<evidence type="ECO:0000313" key="2">
    <source>
        <dbReference type="EnsemblMetazoa" id="PPA14773.1"/>
    </source>
</evidence>
<dbReference type="Proteomes" id="UP000005239">
    <property type="component" value="Unassembled WGS sequence"/>
</dbReference>
<dbReference type="PROSITE" id="PS00028">
    <property type="entry name" value="ZINC_FINGER_C2H2_1"/>
    <property type="match status" value="1"/>
</dbReference>
<dbReference type="EnsemblMetazoa" id="PPA14773.1">
    <property type="protein sequence ID" value="PPA14773.1"/>
    <property type="gene ID" value="WBGene00104327"/>
</dbReference>
<dbReference type="InterPro" id="IPR013087">
    <property type="entry name" value="Znf_C2H2_type"/>
</dbReference>
<accession>A0A2A6CY69</accession>
<feature type="compositionally biased region" description="Acidic residues" evidence="1">
    <location>
        <begin position="102"/>
        <end position="131"/>
    </location>
</feature>
<proteinExistence type="predicted"/>
<evidence type="ECO:0000256" key="1">
    <source>
        <dbReference type="SAM" id="MobiDB-lite"/>
    </source>
</evidence>
<evidence type="ECO:0000313" key="3">
    <source>
        <dbReference type="Proteomes" id="UP000005239"/>
    </source>
</evidence>
<reference evidence="2" key="2">
    <citation type="submission" date="2022-06" db="UniProtKB">
        <authorList>
            <consortium name="EnsemblMetazoa"/>
        </authorList>
    </citation>
    <scope>IDENTIFICATION</scope>
    <source>
        <strain evidence="2">PS312</strain>
    </source>
</reference>
<keyword evidence="3" id="KW-1185">Reference proteome</keyword>
<protein>
    <submittedName>
        <fullName evidence="2">C2H2-type domain-containing protein</fullName>
    </submittedName>
</protein>
<organism evidence="2 3">
    <name type="scientific">Pristionchus pacificus</name>
    <name type="common">Parasitic nematode worm</name>
    <dbReference type="NCBI Taxonomy" id="54126"/>
    <lineage>
        <taxon>Eukaryota</taxon>
        <taxon>Metazoa</taxon>
        <taxon>Ecdysozoa</taxon>
        <taxon>Nematoda</taxon>
        <taxon>Chromadorea</taxon>
        <taxon>Rhabditida</taxon>
        <taxon>Rhabditina</taxon>
        <taxon>Diplogasteromorpha</taxon>
        <taxon>Diplogasteroidea</taxon>
        <taxon>Neodiplogasteridae</taxon>
        <taxon>Pristionchus</taxon>
    </lineage>
</organism>
<feature type="compositionally biased region" description="Polar residues" evidence="1">
    <location>
        <begin position="83"/>
        <end position="98"/>
    </location>
</feature>
<dbReference type="AlphaFoldDB" id="A0A2A6CY69"/>
<name>A0A2A6CY69_PRIPA</name>
<feature type="region of interest" description="Disordered" evidence="1">
    <location>
        <begin position="27"/>
        <end position="143"/>
    </location>
</feature>
<accession>A0A8R1U9R2</accession>
<gene>
    <name evidence="2" type="primary">WBGene00104327</name>
</gene>
<dbReference type="PROSITE" id="PS50157">
    <property type="entry name" value="ZINC_FINGER_C2H2_2"/>
    <property type="match status" value="1"/>
</dbReference>
<dbReference type="SUPFAM" id="SSF57667">
    <property type="entry name" value="beta-beta-alpha zinc fingers"/>
    <property type="match status" value="1"/>
</dbReference>
<dbReference type="InterPro" id="IPR036236">
    <property type="entry name" value="Znf_C2H2_sf"/>
</dbReference>
<reference evidence="3" key="1">
    <citation type="journal article" date="2008" name="Nat. Genet.">
        <title>The Pristionchus pacificus genome provides a unique perspective on nematode lifestyle and parasitism.</title>
        <authorList>
            <person name="Dieterich C."/>
            <person name="Clifton S.W."/>
            <person name="Schuster L.N."/>
            <person name="Chinwalla A."/>
            <person name="Delehaunty K."/>
            <person name="Dinkelacker I."/>
            <person name="Fulton L."/>
            <person name="Fulton R."/>
            <person name="Godfrey J."/>
            <person name="Minx P."/>
            <person name="Mitreva M."/>
            <person name="Roeseler W."/>
            <person name="Tian H."/>
            <person name="Witte H."/>
            <person name="Yang S.P."/>
            <person name="Wilson R.K."/>
            <person name="Sommer R.J."/>
        </authorList>
    </citation>
    <scope>NUCLEOTIDE SEQUENCE [LARGE SCALE GENOMIC DNA]</scope>
    <source>
        <strain evidence="3">PS312</strain>
    </source>
</reference>
<dbReference type="Gene3D" id="3.30.160.60">
    <property type="entry name" value="Classic Zinc Finger"/>
    <property type="match status" value="1"/>
</dbReference>